<dbReference type="RefSeq" id="WP_135845440.1">
    <property type="nucleotide sequence ID" value="NZ_CP035088.1"/>
</dbReference>
<organism evidence="2 3">
    <name type="scientific">Pseudomonas viciae</name>
    <dbReference type="NCBI Taxonomy" id="2505979"/>
    <lineage>
        <taxon>Bacteria</taxon>
        <taxon>Pseudomonadati</taxon>
        <taxon>Pseudomonadota</taxon>
        <taxon>Gammaproteobacteria</taxon>
        <taxon>Pseudomonadales</taxon>
        <taxon>Pseudomonadaceae</taxon>
        <taxon>Pseudomonas</taxon>
    </lineage>
</organism>
<evidence type="ECO:0000259" key="1">
    <source>
        <dbReference type="PROSITE" id="PS51782"/>
    </source>
</evidence>
<dbReference type="CDD" id="cd00118">
    <property type="entry name" value="LysM"/>
    <property type="match status" value="4"/>
</dbReference>
<dbReference type="EMBL" id="CP035088">
    <property type="protein sequence ID" value="QBZ89907.1"/>
    <property type="molecule type" value="Genomic_DNA"/>
</dbReference>
<feature type="domain" description="LysM" evidence="1">
    <location>
        <begin position="1433"/>
        <end position="1477"/>
    </location>
</feature>
<dbReference type="Proteomes" id="UP000296468">
    <property type="component" value="Chromosome"/>
</dbReference>
<dbReference type="InterPro" id="IPR018392">
    <property type="entry name" value="LysM"/>
</dbReference>
<dbReference type="InterPro" id="IPR036779">
    <property type="entry name" value="LysM_dom_sf"/>
</dbReference>
<dbReference type="SUPFAM" id="SSF54106">
    <property type="entry name" value="LysM domain"/>
    <property type="match status" value="2"/>
</dbReference>
<name>A0A4P7PGQ4_9PSED</name>
<dbReference type="SMART" id="SM00257">
    <property type="entry name" value="LysM"/>
    <property type="match status" value="10"/>
</dbReference>
<accession>A0A4P7PGQ4</accession>
<dbReference type="PANTHER" id="PTHR33734">
    <property type="entry name" value="LYSM DOMAIN-CONTAINING GPI-ANCHORED PROTEIN 2"/>
    <property type="match status" value="1"/>
</dbReference>
<feature type="domain" description="LysM" evidence="1">
    <location>
        <begin position="1384"/>
        <end position="1428"/>
    </location>
</feature>
<dbReference type="KEGG" id="pvk:EPZ47_14635"/>
<evidence type="ECO:0000313" key="2">
    <source>
        <dbReference type="EMBL" id="QBZ89907.1"/>
    </source>
</evidence>
<feature type="domain" description="LysM" evidence="1">
    <location>
        <begin position="1482"/>
        <end position="1526"/>
    </location>
</feature>
<evidence type="ECO:0000313" key="3">
    <source>
        <dbReference type="Proteomes" id="UP000296468"/>
    </source>
</evidence>
<proteinExistence type="predicted"/>
<dbReference type="Gene3D" id="3.10.350.10">
    <property type="entry name" value="LysM domain"/>
    <property type="match status" value="5"/>
</dbReference>
<dbReference type="Pfam" id="PF01476">
    <property type="entry name" value="LysM"/>
    <property type="match status" value="8"/>
</dbReference>
<protein>
    <submittedName>
        <fullName evidence="2">LysM peptidoglycan-binding domain-containing protein</fullName>
    </submittedName>
</protein>
<dbReference type="PANTHER" id="PTHR33734:SF22">
    <property type="entry name" value="MEMBRANE-BOUND LYTIC MUREIN TRANSGLYCOSYLASE D"/>
    <property type="match status" value="1"/>
</dbReference>
<reference evidence="2 3" key="1">
    <citation type="journal article" date="2019" name="Front. Microbiol.">
        <title>In silico and Genetic Analyses of Cyclic Lipopeptide Synthetic Gene Clusters in Pseudomonas sp. 11K1.</title>
        <authorList>
            <person name="Zhao H."/>
            <person name="Liu Y.P."/>
            <person name="Zhang L.Q."/>
        </authorList>
    </citation>
    <scope>NUCLEOTIDE SEQUENCE [LARGE SCALE GENOMIC DNA]</scope>
    <source>
        <strain evidence="2 3">11K1</strain>
    </source>
</reference>
<gene>
    <name evidence="2" type="ORF">EPZ47_14635</name>
</gene>
<dbReference type="PROSITE" id="PS51782">
    <property type="entry name" value="LYSM"/>
    <property type="match status" value="4"/>
</dbReference>
<sequence>MNIQDLWTSLHTNDYLNASNTSLALPADNQLGSAPLTELLSDATLFPSASLEMALTSATPPGTVITLVGTLTGTFMGFTKPAATAVFSVDSDGVAELSLAVTLGDGQVLGIAFAKIANDVPGQYDFTGASLTAASAASGSTLTFSGVPVPPKTYAKLWSGSISPVAGAITSWANPSTTCPVFSLSNKLAITAPQAGLLTFKAQLSLTSSSSGGAGQLVGEIPAGQLAVSAVPMSSVLPVNEGTGPVFSTADGWKLNIPDLSSLAALFVGTQLAAYVPPRFPLGSALNVTRIALSLAYGGATSSVMTTKVVEDTSVSLLPLNAANLDSIEFSFSMVLSNVLSLSISVGGNFHFFGNQTLSFYAGVSVPSLIGRFYNNNAIDVSDLLSVVGITGIPQSGCVFDTLSATVDVNNGYYSFTGQALFTQGDWSINLGSGIKLIEIDSLGLTINKSAAITTAQLSTSFVFLGSEFYATAYNSSGSAGWVLTGTMSPNTPMKIADIARQLLPWIADAVPDITINYLQCQFDTSNNTYMVNVQVMWKLDILPISIAAEFMLRSSRMSSTAPAQYSGYVRGTVDINGMILGVAYLFDPTTSDIIFSYKSLSVTYHKDNQVAANTYVAVSLNNSTVGDLFSFLLEFADPGRNISLSSPWDVLEKIGLPNLTVKVYLQTKNIEVDMDLGVDLGFMKLTKFVLKYSKQYGKSKFDLQLSGNFLGQDYGQNGAAPLSWDPLNQAPPVVPGSGTQSFDLEYLGLGQRMALRETPPATMDGVIKALEKALVPTGNPQQNPATQLPGLSYDAGSNWLIGTRFTAMSTVQLSVVFNDPNLYGLLIQLSGSRAGSLAGLRFEILYRKISDTIGVYHIELTLPDAMRHIELGEVSITLPIITLDIYTNGNFRVDVGFPPSLTDFSRSGSVQVFPFIGYGGFYFAVLNGTTSTNVPVISNGNFSPVLEFGLALQVGVGKTISLGILSGGISITVGGQVQGVLAWFNPTSANLSPERYLHLRGTVAVVGIVYATVDFGIIQASVNLTVYASVSLDMQSYKAILLEISAGVRVSVSIKIVFIRIRFSFSATITESFTIGSDSTTPWLIASNSNPQSILRGSYRTQAPVLRQRPYAKLRSRAARSLQKRGVLLRRSALNLAATTTVNLTAIPLISQALPSDFSFPGAPSFPGTSMNPVLALLLGMETSTDPAAGTNQFLTFVTDWITDAIGHTQETLSAALIDEILDALSLSDVASTIFTYSALETLFTSNNIQFAVAARPTTDPGTEIPMALMAMIPELTMSTPDFSINFLSDRVPEGDYEQTIQQYFADLAAQFAARNTGSTLQAEELMETPESMATLIFRYYFQMLTKGLMQQAKSLLADLDLQLDEGQTAAASLTSIANSFTNNYTVRTGDTLASIAHLFGVSEADLRAINPDYQSVDPTVGQTIFIPTTTVTYTSQSGDTLVGLSACFGVSPADLQAANPSVDFDNLPAGTALTIPAMRILHTVIAGESGASVAADFGIDPGTLKAANPGVDFNPLPAGTELLIPLQVTPYMVAASNQSAQNVLNTAVTLVLGDITFTAKSTDSITSLAAQFGVTAEQLVTTNAESLTVINPGQSIVLGDLTTVTRAGDTYNSIIGYWYDRVADFDPTTLTTANPNLTFTGGQTLSIPQTTTNNTIYTVQNGDTFAKVASAYPGLTLSQLLSNNAAIGLDIGQTVNLPAVSVPTSSSFILPYAATTGDTLTSIAAAFFAADDRTQAAAIQSLQQWNGTLVATAPLAVGQLINIPYASSFGNIQRQYKVSAKLIADSTASGMASLLAARASLTAPNVSHSIAAADTLGGIGAAYDLSLEQLTDRIALVTGLFMVDATSKVLTLSVVAIPGMRLSVLTNNLASMGMFTDALNMTSRFMMSGLRAPAPQFAGQPAPSATVAYPLYALIGQEYPLGAVAIGYDINIGSSGASWVSVDPSAAVMPLVQPEVDQINSFKTLTFQPSVSQAIALPQFSYTADCQSVGTINRWVTPQVPAAIVPSGQKVVQPSMWTLPDAMISALAASPTGTLLYQPKSGTTMSDGSIESVALENTCYATSISIDIQTIPDAPDGTYMVAGADQAGMQRLLALWEFLTTNSETATLYIAYPDQSSSSTTGVLVSDTLSRTDSFILKTNLSTESHGAPQLTLRKTPIRMLNTGLLETPLADLEPANSLNFLQLLWECSVVKSGGYYLRYVTTDGTLGLPQTLFTGGTQATIQIIVVADNQVAGSPVAYAFNNVALIGDNVDAGTHNIFFEALTHEVTSSDTLASVAQLYASYVSLDAVSLAELNQTVVGTMVPGTTVTGASGQVAALATDSFLSLAQRAGVTVAAIAAEKAQVTGWLQPGNDLQFSGNPVQVVAPGDTLASISQEYDFLDPEALAALNLNTVNLLLVGATLTIPTKADYIIQAGDTFGSIASAQAIDLSLIADTNQDAQILAEGQSIIVGGGTLNLTATLPQGHVGFDVTRANPQPVDTAEETDQQALNTLFNLLGFQITETAALKASNEGLPAGPTTENDDAPWDYQQVMSVLAFAKVNHAIESAPLPPPALNPYAGISPNAMSEVALAFQDVLGNRTNGSVLSPIDQPLGYTDSMVSVGAWPSATTAYRFSSPASGDNNLSVTVSISPTQFLPDNSPLQMLGGAPSAELSTAAAIRASGALATYQTVSYQLQQPDVTGWLSTTLGTVADAQNVGETARVRLLGLANSAYVFLAGAQGLVVDPVTLGANGYRDIGSLLNLTLSQSSTGYAVTAANLGQYNAAARADLLWGQGTQLAVPSNYLVLSGDTPQAIVTRLDGAIDLATLADNNAAVKVAQDVMVHTAVRSATVGSAGLSLSAIGLQVGTLVVDGPGSVPGLVTPNSTAPLSANLTLTYSDTTGQYSYQTTASVTLEDAAASFTEQVRKNSGDQEAVVTVLEVAGANEFLDDIWPVGTKLTISSVLSNSNDTLTSLASDFGAPPGATGSPEAQFLAGNAQVPGIWEVNTALFIETVPVSIAEGETLADIAGAHASDVGSVLDQNRSVPFLDSALLAIPYLANNIGISASIYGATGAETLSDIIAKYPGWSLDGLTQYNGDVPGLFASVAINLNGRTITPTVTSTINTLALAFGLSVSDFMAQITGLAGIIAAGAAIVAPAMTSLSGDTLHDVASRYNLDDGSLASACASLPGFLPANMTITIDGTQYQTYANDTFGLLTARINADRLAQNLTQISVADVAAAASGVAVSARTLLAPPLTGSVLAAVTPAKTKAILSLGVTLTMSRDPSLLAPAFAGAPHVVSARTDIPAQPFAGLTAVDQGSLQQFAIDFETVFPGLKIATGPASTQTQGTPQIKKPSLKLAATANPASSTGGKTLWVVNFSESGVGITYEVNKSGVRYFGVTPLSTVAWNNTVEVPTYSSDKGLVWSGKQQAFRAADPDQWNQQFLAAIDLLLSPSYAVSGSSDSKVAANIADVIAAKGGIATGMSGIVAPILGTDSMGLDEAQATLKQQLLTTLSSAYSVQTLVQIDLEVQGRGAGNDPTTAPQLSGNLVAGVIRTPDDTAEVADPNQPFAPLAARAQVSQSFLVETIFYVPNIIRPGLTVSYAGVPDTYTTTGSDTLSTIAEFFKVKQPGDLPLGLTLAATDEPLFLGSTAINVTSYVVPASLATITDVAAWMNVEIADVVNANSERTGFFAVGSTVTIDGNAFTPSATDTLEAIATHFGGQDQFSDNLADIDAGTLPGSYTLNSSAPARGIQNVPQMSIATAKGALSTNGSRITTLFGVKDPAIQKSVVLNLDYQVSQLEFDLHSVDGIQGYKSSSWLNFIVPIVNGADTDGYVGQIQVPVPLRGYPGPAIISDQSASNAADTPEPAKVLAQWDYGFTTKRQYAAQDQMTLEVRFNQTSDDSADALDYASAPKYESVIEVLAAFSAVWPAISADLAQLPDTLADTASPAAANAVAALADLAGRLQNAWSGVHAMKLFAGLPEKTFSYLMSTLVRGVPAHISGVTLDRIGQMTDFSVDPDDFLFVTDASYTVDLNNGVVPAALATEFDGYGFKLSGEQTIKPAVVGSGNTDWLVVDPAGTQKIIDGQNNPQVFTAPQTYRLTLSGTEASAVIKVYRQILWPGLKYVPPGNGVEGQGAWLSASQAGTRLAFALEKEQALISDQLELDYDFYRLNLLLLQNASGGTSISRNANLIAGAQINPLFIYKTPVVKFPTRITPLLSHTETVPMTGPDLTGALSNFFETLVASQTQALPGTMRQMRIGATYWQSVDGKTDPTIPGSLSFRNPLILVPTVQFNVDTDWKASGLVGALASAMTSSAEQMGITAAAPGQWVLDVLVYSYVDGADKLTGILDIQNQIYPA</sequence>
<feature type="domain" description="LysM" evidence="1">
    <location>
        <begin position="1557"/>
        <end position="1600"/>
    </location>
</feature>
<dbReference type="OrthoDB" id="8248741at2"/>